<evidence type="ECO:0000256" key="1">
    <source>
        <dbReference type="SAM" id="MobiDB-lite"/>
    </source>
</evidence>
<dbReference type="KEGG" id="hmo:HM1_0012"/>
<name>B0THW4_HELMI</name>
<keyword evidence="3" id="KW-1185">Reference proteome</keyword>
<organism evidence="2 3">
    <name type="scientific">Heliobacterium modesticaldum (strain ATCC 51547 / Ice1)</name>
    <dbReference type="NCBI Taxonomy" id="498761"/>
    <lineage>
        <taxon>Bacteria</taxon>
        <taxon>Bacillati</taxon>
        <taxon>Bacillota</taxon>
        <taxon>Clostridia</taxon>
        <taxon>Eubacteriales</taxon>
        <taxon>Heliobacteriaceae</taxon>
        <taxon>Heliomicrobium</taxon>
    </lineage>
</organism>
<dbReference type="EMBL" id="CP000930">
    <property type="protein sequence ID" value="ABZ82637.1"/>
    <property type="molecule type" value="Genomic_DNA"/>
</dbReference>
<reference evidence="2 3" key="1">
    <citation type="journal article" date="2008" name="J. Bacteriol.">
        <title>The genome of Heliobacterium modesticaldum, a phototrophic representative of the Firmicutes containing the simplest photosynthetic apparatus.</title>
        <authorList>
            <person name="Sattley W.M."/>
            <person name="Madigan M.T."/>
            <person name="Swingley W.D."/>
            <person name="Cheung P.C."/>
            <person name="Clocksin K.M."/>
            <person name="Conrad A.L."/>
            <person name="Dejesa L.C."/>
            <person name="Honchak B.M."/>
            <person name="Jung D.O."/>
            <person name="Karbach L.E."/>
            <person name="Kurdoglu A."/>
            <person name="Lahiri S."/>
            <person name="Mastrian S.D."/>
            <person name="Page L.E."/>
            <person name="Taylor H.L."/>
            <person name="Wang Z.T."/>
            <person name="Raymond J."/>
            <person name="Chen M."/>
            <person name="Blankenship R.E."/>
            <person name="Touchman J.W."/>
        </authorList>
    </citation>
    <scope>NUCLEOTIDE SEQUENCE [LARGE SCALE GENOMIC DNA]</scope>
    <source>
        <strain evidence="3">ATCC 51547 / Ice1</strain>
    </source>
</reference>
<feature type="region of interest" description="Disordered" evidence="1">
    <location>
        <begin position="23"/>
        <end position="42"/>
    </location>
</feature>
<proteinExistence type="predicted"/>
<dbReference type="HOGENOM" id="CLU_3252453_0_0_9"/>
<dbReference type="Proteomes" id="UP000008550">
    <property type="component" value="Chromosome"/>
</dbReference>
<sequence length="42" mass="4679">MLLLTLVQFRNHAFNEIDIFSGSSMCKKGTGQTQKGKPPAQR</sequence>
<accession>B0THW4</accession>
<protein>
    <submittedName>
        <fullName evidence="2">Uncharacterized protein</fullName>
    </submittedName>
</protein>
<evidence type="ECO:0000313" key="3">
    <source>
        <dbReference type="Proteomes" id="UP000008550"/>
    </source>
</evidence>
<feature type="compositionally biased region" description="Low complexity" evidence="1">
    <location>
        <begin position="27"/>
        <end position="42"/>
    </location>
</feature>
<dbReference type="AlphaFoldDB" id="B0THW4"/>
<gene>
    <name evidence="2" type="ORF">HM1_0012</name>
</gene>
<dbReference type="STRING" id="498761.HM1_0012"/>
<evidence type="ECO:0000313" key="2">
    <source>
        <dbReference type="EMBL" id="ABZ82637.1"/>
    </source>
</evidence>